<proteinExistence type="predicted"/>
<dbReference type="EMBL" id="ML210228">
    <property type="protein sequence ID" value="TFK22954.1"/>
    <property type="molecule type" value="Genomic_DNA"/>
</dbReference>
<dbReference type="AlphaFoldDB" id="A0A5C3KRB9"/>
<gene>
    <name evidence="2" type="ORF">FA15DRAFT_621637</name>
</gene>
<feature type="transmembrane region" description="Helical" evidence="1">
    <location>
        <begin position="105"/>
        <end position="122"/>
    </location>
</feature>
<keyword evidence="3" id="KW-1185">Reference proteome</keyword>
<protein>
    <submittedName>
        <fullName evidence="2">Uncharacterized protein</fullName>
    </submittedName>
</protein>
<feature type="non-terminal residue" evidence="2">
    <location>
        <position position="273"/>
    </location>
</feature>
<feature type="transmembrane region" description="Helical" evidence="1">
    <location>
        <begin position="21"/>
        <end position="40"/>
    </location>
</feature>
<feature type="transmembrane region" description="Helical" evidence="1">
    <location>
        <begin position="75"/>
        <end position="93"/>
    </location>
</feature>
<keyword evidence="1" id="KW-0472">Membrane</keyword>
<organism evidence="2 3">
    <name type="scientific">Coprinopsis marcescibilis</name>
    <name type="common">Agaric fungus</name>
    <name type="synonym">Psathyrella marcescibilis</name>
    <dbReference type="NCBI Taxonomy" id="230819"/>
    <lineage>
        <taxon>Eukaryota</taxon>
        <taxon>Fungi</taxon>
        <taxon>Dikarya</taxon>
        <taxon>Basidiomycota</taxon>
        <taxon>Agaricomycotina</taxon>
        <taxon>Agaricomycetes</taxon>
        <taxon>Agaricomycetidae</taxon>
        <taxon>Agaricales</taxon>
        <taxon>Agaricineae</taxon>
        <taxon>Psathyrellaceae</taxon>
        <taxon>Coprinopsis</taxon>
    </lineage>
</organism>
<sequence>MCIYGSSRILESSRETRRGRIPYTVASWVIFVLFTLAAAIKVSQEYKILLQVSNGIDFLALGLEQEDQRRAPLEYVVMTCNLLVFLIGDGLLLYRCYVLMDGRRWVVALPGLSYLGMMGASIRELSTHIGVMSSSRPKASEIAQYSDRSTSGQFLTAVEATSSRFTVVTNASITAFIAYQLVRAQKQLERALPASPRVYRAVAHILVESALPLALSALGYSTSLFLLLFPRRIQVALTAQQTEQYIIALQALSPQMIIFRVATGRSWSNASES</sequence>
<evidence type="ECO:0000256" key="1">
    <source>
        <dbReference type="SAM" id="Phobius"/>
    </source>
</evidence>
<reference evidence="2 3" key="1">
    <citation type="journal article" date="2019" name="Nat. Ecol. Evol.">
        <title>Megaphylogeny resolves global patterns of mushroom evolution.</title>
        <authorList>
            <person name="Varga T."/>
            <person name="Krizsan K."/>
            <person name="Foldi C."/>
            <person name="Dima B."/>
            <person name="Sanchez-Garcia M."/>
            <person name="Sanchez-Ramirez S."/>
            <person name="Szollosi G.J."/>
            <person name="Szarkandi J.G."/>
            <person name="Papp V."/>
            <person name="Albert L."/>
            <person name="Andreopoulos W."/>
            <person name="Angelini C."/>
            <person name="Antonin V."/>
            <person name="Barry K.W."/>
            <person name="Bougher N.L."/>
            <person name="Buchanan P."/>
            <person name="Buyck B."/>
            <person name="Bense V."/>
            <person name="Catcheside P."/>
            <person name="Chovatia M."/>
            <person name="Cooper J."/>
            <person name="Damon W."/>
            <person name="Desjardin D."/>
            <person name="Finy P."/>
            <person name="Geml J."/>
            <person name="Haridas S."/>
            <person name="Hughes K."/>
            <person name="Justo A."/>
            <person name="Karasinski D."/>
            <person name="Kautmanova I."/>
            <person name="Kiss B."/>
            <person name="Kocsube S."/>
            <person name="Kotiranta H."/>
            <person name="LaButti K.M."/>
            <person name="Lechner B.E."/>
            <person name="Liimatainen K."/>
            <person name="Lipzen A."/>
            <person name="Lukacs Z."/>
            <person name="Mihaltcheva S."/>
            <person name="Morgado L.N."/>
            <person name="Niskanen T."/>
            <person name="Noordeloos M.E."/>
            <person name="Ohm R.A."/>
            <person name="Ortiz-Santana B."/>
            <person name="Ovrebo C."/>
            <person name="Racz N."/>
            <person name="Riley R."/>
            <person name="Savchenko A."/>
            <person name="Shiryaev A."/>
            <person name="Soop K."/>
            <person name="Spirin V."/>
            <person name="Szebenyi C."/>
            <person name="Tomsovsky M."/>
            <person name="Tulloss R.E."/>
            <person name="Uehling J."/>
            <person name="Grigoriev I.V."/>
            <person name="Vagvolgyi C."/>
            <person name="Papp T."/>
            <person name="Martin F.M."/>
            <person name="Miettinen O."/>
            <person name="Hibbett D.S."/>
            <person name="Nagy L.G."/>
        </authorList>
    </citation>
    <scope>NUCLEOTIDE SEQUENCE [LARGE SCALE GENOMIC DNA]</scope>
    <source>
        <strain evidence="2 3">CBS 121175</strain>
    </source>
</reference>
<accession>A0A5C3KRB9</accession>
<evidence type="ECO:0000313" key="2">
    <source>
        <dbReference type="EMBL" id="TFK22954.1"/>
    </source>
</evidence>
<keyword evidence="1" id="KW-1133">Transmembrane helix</keyword>
<evidence type="ECO:0000313" key="3">
    <source>
        <dbReference type="Proteomes" id="UP000307440"/>
    </source>
</evidence>
<dbReference type="OrthoDB" id="2751465at2759"/>
<dbReference type="Proteomes" id="UP000307440">
    <property type="component" value="Unassembled WGS sequence"/>
</dbReference>
<name>A0A5C3KRB9_COPMA</name>
<keyword evidence="1" id="KW-0812">Transmembrane</keyword>